<evidence type="ECO:0000256" key="2">
    <source>
        <dbReference type="ARBA" id="ARBA00009127"/>
    </source>
</evidence>
<dbReference type="InterPro" id="IPR017996">
    <property type="entry name" value="MRJP/yellow-related"/>
</dbReference>
<dbReference type="RefSeq" id="XP_055680115.1">
    <property type="nucleotide sequence ID" value="XM_055824140.1"/>
</dbReference>
<proteinExistence type="inferred from homology"/>
<dbReference type="GeneID" id="129788121"/>
<dbReference type="RefSeq" id="XP_055680114.1">
    <property type="nucleotide sequence ID" value="XM_055824139.1"/>
</dbReference>
<dbReference type="Gene3D" id="2.120.10.30">
    <property type="entry name" value="TolB, C-terminal domain"/>
    <property type="match status" value="1"/>
</dbReference>
<feature type="signal peptide" evidence="5">
    <location>
        <begin position="1"/>
        <end position="23"/>
    </location>
</feature>
<dbReference type="AlphaFoldDB" id="A0A7G3ARM7"/>
<evidence type="ECO:0000256" key="3">
    <source>
        <dbReference type="ARBA" id="ARBA00022525"/>
    </source>
</evidence>
<sequence length="449" mass="51104">MKGLVVVLPLVLGAFFCFQVIQSVHVDTVYSWSPFVFENLPHKEQALVDGHHQYYNSCSILPYGLSYNRPKECIFFAIPRRAHGIPATVAFFNRNQYPHDKSPPLCGFPTYVHNYVPGWFGVNDLPADDYKYSIYPGYTKTTPYRKSHHFVSVVYTVKSADCVRLYFVDTGTLEYPEGNICVRPPILWGFSIEGCSEHEFDKPPAFKVSVPENVYKDPTGFGAFDVDTYGNCEEFAIYLPNYKDNKIVVYDNVKKSFWYFQHKTFNPLAEAGYLNGYNAPHDHLNLGVLSVIVGPEQKGYCDVYYAPGSSCGLFKTSSVALRDYSQAPGSPTSPAFNFLGYRSPDHGSMLLYDSKTNVIFSDYWLSNSLTCWNINKPLDEHHVVTLYNDLKYGADLSLDPDRNLWFLLLATNANPISERHCVHEYLYQLYKVNVDQLIHGTACDPHYHG</sequence>
<evidence type="ECO:0000256" key="5">
    <source>
        <dbReference type="SAM" id="SignalP"/>
    </source>
</evidence>
<evidence type="ECO:0000256" key="4">
    <source>
        <dbReference type="ARBA" id="ARBA00022729"/>
    </source>
</evidence>
<name>A0A7G3ARM7_LUTLO</name>
<feature type="chain" id="PRO_5028821926" evidence="5">
    <location>
        <begin position="24"/>
        <end position="449"/>
    </location>
</feature>
<keyword evidence="4 5" id="KW-0732">Signal</keyword>
<dbReference type="OrthoDB" id="6583604at2759"/>
<dbReference type="PANTHER" id="PTHR10009:SF6">
    <property type="entry name" value="FI16876P1"/>
    <property type="match status" value="1"/>
</dbReference>
<reference evidence="6" key="1">
    <citation type="journal article" date="2020" name="BMC">
        <title>Leishmania infection induces a limited differential gene expression in the sand fly midgut.</title>
        <authorList>
            <person name="Coutinho-Abreu I.V."/>
            <person name="Serafim T.D."/>
            <person name="Meneses C."/>
            <person name="Kamhawi S."/>
            <person name="Oliveira F."/>
            <person name="Valenzuela J.G."/>
        </authorList>
    </citation>
    <scope>NUCLEOTIDE SEQUENCE</scope>
    <source>
        <strain evidence="6">Jacobina</strain>
        <tissue evidence="6">Midgut</tissue>
    </source>
</reference>
<dbReference type="InterPro" id="IPR011042">
    <property type="entry name" value="6-blade_b-propeller_TolB-like"/>
</dbReference>
<protein>
    <submittedName>
        <fullName evidence="6">Putative major royal jelly protein</fullName>
    </submittedName>
</protein>
<dbReference type="Pfam" id="PF03022">
    <property type="entry name" value="MRJP"/>
    <property type="match status" value="1"/>
</dbReference>
<keyword evidence="3" id="KW-0964">Secreted</keyword>
<organism evidence="6">
    <name type="scientific">Lutzomyia longipalpis</name>
    <name type="common">Sand fly</name>
    <dbReference type="NCBI Taxonomy" id="7200"/>
    <lineage>
        <taxon>Eukaryota</taxon>
        <taxon>Metazoa</taxon>
        <taxon>Ecdysozoa</taxon>
        <taxon>Arthropoda</taxon>
        <taxon>Hexapoda</taxon>
        <taxon>Insecta</taxon>
        <taxon>Pterygota</taxon>
        <taxon>Neoptera</taxon>
        <taxon>Endopterygota</taxon>
        <taxon>Diptera</taxon>
        <taxon>Nematocera</taxon>
        <taxon>Psychodoidea</taxon>
        <taxon>Psychodidae</taxon>
        <taxon>Lutzomyia</taxon>
        <taxon>Lutzomyia</taxon>
    </lineage>
</organism>
<dbReference type="GO" id="GO:0005576">
    <property type="term" value="C:extracellular region"/>
    <property type="evidence" value="ECO:0007669"/>
    <property type="project" value="UniProtKB-SubCell"/>
</dbReference>
<dbReference type="KEGG" id="lll:129788121"/>
<dbReference type="VEuPathDB" id="VectorBase:LLONM1_007423"/>
<dbReference type="RefSeq" id="XP_055680113.1">
    <property type="nucleotide sequence ID" value="XM_055824138.1"/>
</dbReference>
<evidence type="ECO:0000256" key="1">
    <source>
        <dbReference type="ARBA" id="ARBA00004613"/>
    </source>
</evidence>
<comment type="subcellular location">
    <subcellularLocation>
        <location evidence="1">Secreted</location>
    </subcellularLocation>
</comment>
<dbReference type="EMBL" id="GITU01005340">
    <property type="protein sequence ID" value="MBC1174043.1"/>
    <property type="molecule type" value="Transcribed_RNA"/>
</dbReference>
<accession>A0A7G3ARM7</accession>
<dbReference type="PANTHER" id="PTHR10009">
    <property type="entry name" value="PROTEIN YELLOW-RELATED"/>
    <property type="match status" value="1"/>
</dbReference>
<evidence type="ECO:0000313" key="6">
    <source>
        <dbReference type="EMBL" id="MBC1174043.1"/>
    </source>
</evidence>
<comment type="similarity">
    <text evidence="2">Belongs to the major royal jelly protein family.</text>
</comment>